<dbReference type="Proteomes" id="UP000228531">
    <property type="component" value="Unassembled WGS sequence"/>
</dbReference>
<evidence type="ECO:0000313" key="1">
    <source>
        <dbReference type="EMBL" id="PJI85123.1"/>
    </source>
</evidence>
<reference evidence="1 2" key="1">
    <citation type="submission" date="2017-11" db="EMBL/GenBank/DDBJ databases">
        <title>Genomic Encyclopedia of Archaeal and Bacterial Type Strains, Phase II (KMG-II): From Individual Species to Whole Genera.</title>
        <authorList>
            <person name="Goeker M."/>
        </authorList>
    </citation>
    <scope>NUCLEOTIDE SEQUENCE [LARGE SCALE GENOMIC DNA]</scope>
    <source>
        <strain evidence="1 2">DSM 29128</strain>
    </source>
</reference>
<dbReference type="RefSeq" id="WP_100369072.1">
    <property type="nucleotide sequence ID" value="NZ_PGTY01000003.1"/>
</dbReference>
<dbReference type="Gene3D" id="3.90.1200.10">
    <property type="match status" value="1"/>
</dbReference>
<comment type="caution">
    <text evidence="1">The sequence shown here is derived from an EMBL/GenBank/DDBJ whole genome shotgun (WGS) entry which is preliminary data.</text>
</comment>
<dbReference type="EMBL" id="PGTY01000003">
    <property type="protein sequence ID" value="PJI85123.1"/>
    <property type="molecule type" value="Genomic_DNA"/>
</dbReference>
<gene>
    <name evidence="1" type="ORF">BC777_3120</name>
</gene>
<name>A0A2M8W2H0_9RHOB</name>
<dbReference type="SUPFAM" id="SSF56112">
    <property type="entry name" value="Protein kinase-like (PK-like)"/>
    <property type="match status" value="1"/>
</dbReference>
<organism evidence="1 2">
    <name type="scientific">Yoonia maricola</name>
    <dbReference type="NCBI Taxonomy" id="420999"/>
    <lineage>
        <taxon>Bacteria</taxon>
        <taxon>Pseudomonadati</taxon>
        <taxon>Pseudomonadota</taxon>
        <taxon>Alphaproteobacteria</taxon>
        <taxon>Rhodobacterales</taxon>
        <taxon>Paracoccaceae</taxon>
        <taxon>Yoonia</taxon>
    </lineage>
</organism>
<dbReference type="AlphaFoldDB" id="A0A2M8W2H0"/>
<keyword evidence="1" id="KW-0808">Transferase</keyword>
<dbReference type="OrthoDB" id="3638028at2"/>
<dbReference type="Pfam" id="PF04655">
    <property type="entry name" value="APH_6_hur"/>
    <property type="match status" value="1"/>
</dbReference>
<evidence type="ECO:0000313" key="2">
    <source>
        <dbReference type="Proteomes" id="UP000228531"/>
    </source>
</evidence>
<dbReference type="GO" id="GO:0016773">
    <property type="term" value="F:phosphotransferase activity, alcohol group as acceptor"/>
    <property type="evidence" value="ECO:0007669"/>
    <property type="project" value="InterPro"/>
</dbReference>
<dbReference type="GO" id="GO:0016301">
    <property type="term" value="F:kinase activity"/>
    <property type="evidence" value="ECO:0007669"/>
    <property type="project" value="UniProtKB-KW"/>
</dbReference>
<accession>A0A2M8W2H0</accession>
<keyword evidence="1" id="KW-0418">Kinase</keyword>
<keyword evidence="2" id="KW-1185">Reference proteome</keyword>
<protein>
    <submittedName>
        <fullName evidence="1">Streptomycin 6-kinase</fullName>
    </submittedName>
</protein>
<dbReference type="InterPro" id="IPR011009">
    <property type="entry name" value="Kinase-like_dom_sf"/>
</dbReference>
<dbReference type="InterPro" id="IPR006748">
    <property type="entry name" value="NH2Glyco/OHUrea_AB-resist_kin"/>
</dbReference>
<proteinExistence type="predicted"/>
<sequence>MKLIIPPPKNTFDVLTRRWGLTNATLVRQSKRATVYKVDSPNGPAAFKLYSEIGYANERAAVAFSNGLQPGIGAGILKSDFRRAAILIEWLSGPTLSKTYHSGDYDTATRHACALVKKISDVPFRWAFAYRRLAPLLKQRLQSHRRANFNPDIERVLDHALSLLDGQFNNRQSERIIHGDLHYGNIIMTPNGPRAIDPKGIRVHPLFECRNLFAEPKSETDLKGFESRIQHQIAIITEELGYDRQIILQFNILNMIPSLMKPGLTPETIDQRIQRIDLLMQAEAAL</sequence>
<dbReference type="GO" id="GO:0019748">
    <property type="term" value="P:secondary metabolic process"/>
    <property type="evidence" value="ECO:0007669"/>
    <property type="project" value="InterPro"/>
</dbReference>